<evidence type="ECO:0000256" key="1">
    <source>
        <dbReference type="ARBA" id="ARBA00004196"/>
    </source>
</evidence>
<feature type="transmembrane region" description="Helical" evidence="4">
    <location>
        <begin position="27"/>
        <end position="51"/>
    </location>
</feature>
<gene>
    <name evidence="7" type="ORF">C0068_17285</name>
</gene>
<sequence>MGSQEETLSADLNSAQRLSRRRLRTRLFMVVPVVGLFIAVYLFMFGGRYIATDNAYIKADVVNVGAEISGNIASVPVKENQFVEAGDILLTIDARAFEVELHDAQAELEQAYMRVESLKAAYVQKQAALAAAKDDFDFASKQQQRINDLHQRGMASGTALDQAQRDLNVARNTVSKLVSDSAETLAQLGGKYEVDADHHPQVMAAQAELERAELNVERCILRAPIAGIASKVPHRGQYAMPGMPLISVVANSDPWIVVNFKEDQLAKLEPGAEVAVEIDAYPSEQWTATVDSIAQATGAEFALLPPQNATGNWVKIVQRLPVRLAINHHENESPLRAGLSVSVEVDTGVPDRMKAILAFFGGNSDKLSTANNSRDTALIAGQL</sequence>
<keyword evidence="3" id="KW-0175">Coiled coil</keyword>
<dbReference type="Gene3D" id="2.40.50.100">
    <property type="match status" value="1"/>
</dbReference>
<dbReference type="GO" id="GO:0055085">
    <property type="term" value="P:transmembrane transport"/>
    <property type="evidence" value="ECO:0007669"/>
    <property type="project" value="InterPro"/>
</dbReference>
<feature type="coiled-coil region" evidence="3">
    <location>
        <begin position="94"/>
        <end position="135"/>
    </location>
</feature>
<feature type="coiled-coil region" evidence="3">
    <location>
        <begin position="160"/>
        <end position="222"/>
    </location>
</feature>
<feature type="domain" description="Multidrug resistance protein MdtA-like barrel-sandwich hybrid" evidence="5">
    <location>
        <begin position="61"/>
        <end position="244"/>
    </location>
</feature>
<proteinExistence type="inferred from homology"/>
<dbReference type="InterPro" id="IPR058625">
    <property type="entry name" value="MdtA-like_BSH"/>
</dbReference>
<dbReference type="PANTHER" id="PTHR30386">
    <property type="entry name" value="MEMBRANE FUSION SUBUNIT OF EMRAB-TOLC MULTIDRUG EFFLUX PUMP"/>
    <property type="match status" value="1"/>
</dbReference>
<dbReference type="AlphaFoldDB" id="A0A2S4HBS0"/>
<name>A0A2S4HBS0_9GAMM</name>
<dbReference type="InterPro" id="IPR050739">
    <property type="entry name" value="MFP"/>
</dbReference>
<accession>A0A2S4HBS0</accession>
<comment type="similarity">
    <text evidence="2">Belongs to the membrane fusion protein (MFP) (TC 8.A.1) family.</text>
</comment>
<evidence type="ECO:0000259" key="5">
    <source>
        <dbReference type="Pfam" id="PF25917"/>
    </source>
</evidence>
<protein>
    <submittedName>
        <fullName evidence="7">Hemolysin D</fullName>
    </submittedName>
</protein>
<keyword evidence="4" id="KW-0812">Transmembrane</keyword>
<evidence type="ECO:0000256" key="4">
    <source>
        <dbReference type="SAM" id="Phobius"/>
    </source>
</evidence>
<feature type="domain" description="p-hydroxybenzoic acid efflux pump subunit AaeA-like beta-barrel" evidence="6">
    <location>
        <begin position="258"/>
        <end position="345"/>
    </location>
</feature>
<keyword evidence="4" id="KW-1133">Transmembrane helix</keyword>
<dbReference type="EMBL" id="PQGG01000040">
    <property type="protein sequence ID" value="POP51389.1"/>
    <property type="molecule type" value="Genomic_DNA"/>
</dbReference>
<dbReference type="GO" id="GO:0030313">
    <property type="term" value="C:cell envelope"/>
    <property type="evidence" value="ECO:0007669"/>
    <property type="project" value="UniProtKB-SubCell"/>
</dbReference>
<dbReference type="Pfam" id="PF25963">
    <property type="entry name" value="Beta-barrel_AAEA"/>
    <property type="match status" value="1"/>
</dbReference>
<evidence type="ECO:0000256" key="2">
    <source>
        <dbReference type="ARBA" id="ARBA00009477"/>
    </source>
</evidence>
<dbReference type="Proteomes" id="UP000237222">
    <property type="component" value="Unassembled WGS sequence"/>
</dbReference>
<keyword evidence="4" id="KW-0472">Membrane</keyword>
<dbReference type="SUPFAM" id="SSF111369">
    <property type="entry name" value="HlyD-like secretion proteins"/>
    <property type="match status" value="2"/>
</dbReference>
<evidence type="ECO:0000313" key="7">
    <source>
        <dbReference type="EMBL" id="POP51389.1"/>
    </source>
</evidence>
<dbReference type="InterPro" id="IPR058634">
    <property type="entry name" value="AaeA-lik-b-barrel"/>
</dbReference>
<organism evidence="7 8">
    <name type="scientific">Zhongshania marina</name>
    <dbReference type="NCBI Taxonomy" id="2304603"/>
    <lineage>
        <taxon>Bacteria</taxon>
        <taxon>Pseudomonadati</taxon>
        <taxon>Pseudomonadota</taxon>
        <taxon>Gammaproteobacteria</taxon>
        <taxon>Cellvibrionales</taxon>
        <taxon>Spongiibacteraceae</taxon>
        <taxon>Zhongshania</taxon>
    </lineage>
</organism>
<dbReference type="Gene3D" id="2.40.30.170">
    <property type="match status" value="1"/>
</dbReference>
<dbReference type="PANTHER" id="PTHR30386:SF19">
    <property type="entry name" value="MULTIDRUG EXPORT PROTEIN EMRA-RELATED"/>
    <property type="match status" value="1"/>
</dbReference>
<evidence type="ECO:0000259" key="6">
    <source>
        <dbReference type="Pfam" id="PF25963"/>
    </source>
</evidence>
<reference evidence="7" key="1">
    <citation type="submission" date="2018-01" db="EMBL/GenBank/DDBJ databases">
        <authorList>
            <person name="Yu X.-D."/>
        </authorList>
    </citation>
    <scope>NUCLEOTIDE SEQUENCE</scope>
    <source>
        <strain evidence="7">ZX-21</strain>
    </source>
</reference>
<evidence type="ECO:0000256" key="3">
    <source>
        <dbReference type="SAM" id="Coils"/>
    </source>
</evidence>
<comment type="subcellular location">
    <subcellularLocation>
        <location evidence="1">Cell envelope</location>
    </subcellularLocation>
</comment>
<dbReference type="OrthoDB" id="9811754at2"/>
<comment type="caution">
    <text evidence="7">The sequence shown here is derived from an EMBL/GenBank/DDBJ whole genome shotgun (WGS) entry which is preliminary data.</text>
</comment>
<dbReference type="Pfam" id="PF25917">
    <property type="entry name" value="BSH_RND"/>
    <property type="match status" value="1"/>
</dbReference>
<dbReference type="RefSeq" id="WP_103685726.1">
    <property type="nucleotide sequence ID" value="NZ_PQGG01000040.1"/>
</dbReference>
<evidence type="ECO:0000313" key="8">
    <source>
        <dbReference type="Proteomes" id="UP000237222"/>
    </source>
</evidence>